<dbReference type="Proteomes" id="UP001054945">
    <property type="component" value="Unassembled WGS sequence"/>
</dbReference>
<feature type="compositionally biased region" description="Polar residues" evidence="1">
    <location>
        <begin position="23"/>
        <end position="32"/>
    </location>
</feature>
<proteinExistence type="predicted"/>
<evidence type="ECO:0000256" key="1">
    <source>
        <dbReference type="SAM" id="MobiDB-lite"/>
    </source>
</evidence>
<feature type="region of interest" description="Disordered" evidence="1">
    <location>
        <begin position="100"/>
        <end position="124"/>
    </location>
</feature>
<gene>
    <name evidence="2" type="ORF">CEXT_644281</name>
</gene>
<evidence type="ECO:0000313" key="3">
    <source>
        <dbReference type="Proteomes" id="UP001054945"/>
    </source>
</evidence>
<keyword evidence="3" id="KW-1185">Reference proteome</keyword>
<accession>A0AAV4UQD5</accession>
<dbReference type="AlphaFoldDB" id="A0AAV4UQD5"/>
<feature type="compositionally biased region" description="Polar residues" evidence="1">
    <location>
        <begin position="1"/>
        <end position="15"/>
    </location>
</feature>
<feature type="region of interest" description="Disordered" evidence="1">
    <location>
        <begin position="1"/>
        <end position="40"/>
    </location>
</feature>
<organism evidence="2 3">
    <name type="scientific">Caerostris extrusa</name>
    <name type="common">Bark spider</name>
    <name type="synonym">Caerostris bankana</name>
    <dbReference type="NCBI Taxonomy" id="172846"/>
    <lineage>
        <taxon>Eukaryota</taxon>
        <taxon>Metazoa</taxon>
        <taxon>Ecdysozoa</taxon>
        <taxon>Arthropoda</taxon>
        <taxon>Chelicerata</taxon>
        <taxon>Arachnida</taxon>
        <taxon>Araneae</taxon>
        <taxon>Araneomorphae</taxon>
        <taxon>Entelegynae</taxon>
        <taxon>Araneoidea</taxon>
        <taxon>Araneidae</taxon>
        <taxon>Caerostris</taxon>
    </lineage>
</organism>
<evidence type="ECO:0000313" key="2">
    <source>
        <dbReference type="EMBL" id="GIY59948.1"/>
    </source>
</evidence>
<dbReference type="EMBL" id="BPLR01013258">
    <property type="protein sequence ID" value="GIY59948.1"/>
    <property type="molecule type" value="Genomic_DNA"/>
</dbReference>
<protein>
    <submittedName>
        <fullName evidence="2">Uncharacterized protein</fullName>
    </submittedName>
</protein>
<reference evidence="2 3" key="1">
    <citation type="submission" date="2021-06" db="EMBL/GenBank/DDBJ databases">
        <title>Caerostris extrusa draft genome.</title>
        <authorList>
            <person name="Kono N."/>
            <person name="Arakawa K."/>
        </authorList>
    </citation>
    <scope>NUCLEOTIDE SEQUENCE [LARGE SCALE GENOMIC DNA]</scope>
</reference>
<sequence length="124" mass="13644">MSPLSVSNPPISLSPNKKKKRSQQIAGNSGVSLTDRRDGISGASISPTANFLILKPLQFFSQKFRERKNNPKLPSTHFIFKTAPPFHRINVCEDRIPTEGGWEGAKKERPPPNTTSALSVLCSD</sequence>
<name>A0AAV4UQD5_CAEEX</name>
<comment type="caution">
    <text evidence="2">The sequence shown here is derived from an EMBL/GenBank/DDBJ whole genome shotgun (WGS) entry which is preliminary data.</text>
</comment>